<reference evidence="2" key="1">
    <citation type="journal article" date="2019" name="Int. J. Syst. Evol. Microbiol.">
        <title>The Global Catalogue of Microorganisms (GCM) 10K type strain sequencing project: providing services to taxonomists for standard genome sequencing and annotation.</title>
        <authorList>
            <consortium name="The Broad Institute Genomics Platform"/>
            <consortium name="The Broad Institute Genome Sequencing Center for Infectious Disease"/>
            <person name="Wu L."/>
            <person name="Ma J."/>
        </authorList>
    </citation>
    <scope>NUCLEOTIDE SEQUENCE [LARGE SCALE GENOMIC DNA]</scope>
    <source>
        <strain evidence="2">CCUG 56042</strain>
    </source>
</reference>
<name>A0ABW0JBV8_9BURK</name>
<dbReference type="EMBL" id="JBHSMP010000020">
    <property type="protein sequence ID" value="MFC5430492.1"/>
    <property type="molecule type" value="Genomic_DNA"/>
</dbReference>
<dbReference type="RefSeq" id="WP_377712988.1">
    <property type="nucleotide sequence ID" value="NZ_JBHSMP010000020.1"/>
</dbReference>
<accession>A0ABW0JBV8</accession>
<evidence type="ECO:0000313" key="1">
    <source>
        <dbReference type="EMBL" id="MFC5430492.1"/>
    </source>
</evidence>
<comment type="caution">
    <text evidence="1">The sequence shown here is derived from an EMBL/GenBank/DDBJ whole genome shotgun (WGS) entry which is preliminary data.</text>
</comment>
<protein>
    <submittedName>
        <fullName evidence="1">Uncharacterized protein</fullName>
    </submittedName>
</protein>
<keyword evidence="2" id="KW-1185">Reference proteome</keyword>
<evidence type="ECO:0000313" key="2">
    <source>
        <dbReference type="Proteomes" id="UP001596103"/>
    </source>
</evidence>
<sequence length="43" mass="4600">MAFVKIDAGAEALLHRITTLDYAMPDARKVVKIVGTVTQGQGN</sequence>
<organism evidence="1 2">
    <name type="scientific">Paraburkholderia denitrificans</name>
    <dbReference type="NCBI Taxonomy" id="694025"/>
    <lineage>
        <taxon>Bacteria</taxon>
        <taxon>Pseudomonadati</taxon>
        <taxon>Pseudomonadota</taxon>
        <taxon>Betaproteobacteria</taxon>
        <taxon>Burkholderiales</taxon>
        <taxon>Burkholderiaceae</taxon>
        <taxon>Paraburkholderia</taxon>
    </lineage>
</organism>
<dbReference type="Proteomes" id="UP001596103">
    <property type="component" value="Unassembled WGS sequence"/>
</dbReference>
<proteinExistence type="predicted"/>
<gene>
    <name evidence="1" type="ORF">ACFPTO_17035</name>
</gene>